<dbReference type="SUPFAM" id="SSF56112">
    <property type="entry name" value="Protein kinase-like (PK-like)"/>
    <property type="match status" value="1"/>
</dbReference>
<protein>
    <submittedName>
        <fullName evidence="2">Serine/threonine protein kinase</fullName>
    </submittedName>
</protein>
<dbReference type="STRING" id="691883.A0A058ZFQ4"/>
<gene>
    <name evidence="2" type="ORF">H696_00336</name>
</gene>
<dbReference type="PANTHER" id="PTHR44167">
    <property type="entry name" value="OVARIAN-SPECIFIC SERINE/THREONINE-PROTEIN KINASE LOK-RELATED"/>
    <property type="match status" value="1"/>
</dbReference>
<accession>A0A058ZFQ4</accession>
<proteinExistence type="predicted"/>
<dbReference type="GO" id="GO:0004674">
    <property type="term" value="F:protein serine/threonine kinase activity"/>
    <property type="evidence" value="ECO:0007669"/>
    <property type="project" value="UniProtKB-KW"/>
</dbReference>
<dbReference type="Proteomes" id="UP000030693">
    <property type="component" value="Unassembled WGS sequence"/>
</dbReference>
<dbReference type="RefSeq" id="XP_009492459.1">
    <property type="nucleotide sequence ID" value="XM_009494184.1"/>
</dbReference>
<keyword evidence="2" id="KW-0418">Kinase</keyword>
<dbReference type="GO" id="GO:0005634">
    <property type="term" value="C:nucleus"/>
    <property type="evidence" value="ECO:0007669"/>
    <property type="project" value="TreeGrafter"/>
</dbReference>
<reference evidence="2" key="1">
    <citation type="submission" date="2013-04" db="EMBL/GenBank/DDBJ databases">
        <title>The Genome Sequence of Fonticula alba ATCC 38817.</title>
        <authorList>
            <consortium name="The Broad Institute Genomics Platform"/>
            <person name="Russ C."/>
            <person name="Cuomo C."/>
            <person name="Burger G."/>
            <person name="Gray M.W."/>
            <person name="Holland P.W.H."/>
            <person name="King N."/>
            <person name="Lang F.B.F."/>
            <person name="Roger A.J."/>
            <person name="Ruiz-Trillo I."/>
            <person name="Brown M."/>
            <person name="Walker B."/>
            <person name="Young S."/>
            <person name="Zeng Q."/>
            <person name="Gargeya S."/>
            <person name="Fitzgerald M."/>
            <person name="Haas B."/>
            <person name="Abouelleil A."/>
            <person name="Allen A.W."/>
            <person name="Alvarado L."/>
            <person name="Arachchi H.M."/>
            <person name="Berlin A.M."/>
            <person name="Chapman S.B."/>
            <person name="Gainer-Dewar J."/>
            <person name="Goldberg J."/>
            <person name="Griggs A."/>
            <person name="Gujja S."/>
            <person name="Hansen M."/>
            <person name="Howarth C."/>
            <person name="Imamovic A."/>
            <person name="Ireland A."/>
            <person name="Larimer J."/>
            <person name="McCowan C."/>
            <person name="Murphy C."/>
            <person name="Pearson M."/>
            <person name="Poon T.W."/>
            <person name="Priest M."/>
            <person name="Roberts A."/>
            <person name="Saif S."/>
            <person name="Shea T."/>
            <person name="Sisk P."/>
            <person name="Sykes S."/>
            <person name="Wortman J."/>
            <person name="Nusbaum C."/>
            <person name="Birren B."/>
        </authorList>
    </citation>
    <scope>NUCLEOTIDE SEQUENCE [LARGE SCALE GENOMIC DNA]</scope>
    <source>
        <strain evidence="2">ATCC 38817</strain>
    </source>
</reference>
<dbReference type="GeneID" id="20525061"/>
<keyword evidence="2" id="KW-0808">Transferase</keyword>
<dbReference type="SMART" id="SM00220">
    <property type="entry name" value="S_TKc"/>
    <property type="match status" value="1"/>
</dbReference>
<dbReference type="Gene3D" id="1.10.510.10">
    <property type="entry name" value="Transferase(Phosphotransferase) domain 1"/>
    <property type="match status" value="1"/>
</dbReference>
<dbReference type="GO" id="GO:0005737">
    <property type="term" value="C:cytoplasm"/>
    <property type="evidence" value="ECO:0007669"/>
    <property type="project" value="TreeGrafter"/>
</dbReference>
<keyword evidence="2" id="KW-0723">Serine/threonine-protein kinase</keyword>
<feature type="domain" description="Protein kinase" evidence="1">
    <location>
        <begin position="176"/>
        <end position="523"/>
    </location>
</feature>
<dbReference type="PANTHER" id="PTHR44167:SF18">
    <property type="entry name" value="PROTEIN KINASE DOMAIN-CONTAINING PROTEIN"/>
    <property type="match status" value="1"/>
</dbReference>
<name>A0A058ZFQ4_FONAL</name>
<dbReference type="EMBL" id="KB932201">
    <property type="protein sequence ID" value="KCV72758.1"/>
    <property type="molecule type" value="Genomic_DNA"/>
</dbReference>
<dbReference type="InterPro" id="IPR000719">
    <property type="entry name" value="Prot_kinase_dom"/>
</dbReference>
<keyword evidence="3" id="KW-1185">Reference proteome</keyword>
<sequence length="539" mass="58411">MPAGPVEDSPPAPGPPSGEAVIPVADFWPWALSYIGEYVPALQTNVQEVASPVSLADAWVPCCGACGSSSELAMAEPPRRRVRSSSPAVFRVTNTRWCATQSGFWYDKCPGQPAGSRPSGLLGEGPFYHRDFRAHRGFVPGDVPGMPAGPGSRQWGCPQEWGWSWSPPGPDAPFPGPGAEIFLIGTFALRLDIIYPGQRVPGRMAPPKDRSAGYTDLLVNEWQILERVQGQPGFLTTVVSIDRENPLAEGTQTTMTMRLTEDWICTLEDVLARLDARTAHLSQVQARFHRPADPSAWPPLFPHLVFLGARDALRPAVCPFTQLPPGLQVLPATLTQHFPDTLLALELLAQVVSALVLLHNISVVHAAIRPRSILLTVGDPHLFPSSHPCQGPPCRPTLRACLDSFEWAAISRNLLVPGVPRAGGSRYLAPELLVADDLPSSPEAPPPGGRLTPKADVYALGVILRQFLPLFEAERARFAEIPDPDADQVPDFVALAQDLVARMTEARPALRLTMTEILLHDLFACTHTARGGIERPGHP</sequence>
<dbReference type="GO" id="GO:0005524">
    <property type="term" value="F:ATP binding"/>
    <property type="evidence" value="ECO:0007669"/>
    <property type="project" value="InterPro"/>
</dbReference>
<organism evidence="2">
    <name type="scientific">Fonticula alba</name>
    <name type="common">Slime mold</name>
    <dbReference type="NCBI Taxonomy" id="691883"/>
    <lineage>
        <taxon>Eukaryota</taxon>
        <taxon>Rotosphaerida</taxon>
        <taxon>Fonticulaceae</taxon>
        <taxon>Fonticula</taxon>
    </lineage>
</organism>
<dbReference type="PROSITE" id="PS50011">
    <property type="entry name" value="PROTEIN_KINASE_DOM"/>
    <property type="match status" value="1"/>
</dbReference>
<evidence type="ECO:0000259" key="1">
    <source>
        <dbReference type="PROSITE" id="PS50011"/>
    </source>
</evidence>
<evidence type="ECO:0000313" key="2">
    <source>
        <dbReference type="EMBL" id="KCV72758.1"/>
    </source>
</evidence>
<dbReference type="InterPro" id="IPR011009">
    <property type="entry name" value="Kinase-like_dom_sf"/>
</dbReference>
<dbReference type="AlphaFoldDB" id="A0A058ZFQ4"/>
<evidence type="ECO:0000313" key="3">
    <source>
        <dbReference type="Proteomes" id="UP000030693"/>
    </source>
</evidence>
<dbReference type="GO" id="GO:0044773">
    <property type="term" value="P:mitotic DNA damage checkpoint signaling"/>
    <property type="evidence" value="ECO:0007669"/>
    <property type="project" value="TreeGrafter"/>
</dbReference>